<evidence type="ECO:0000256" key="3">
    <source>
        <dbReference type="ARBA" id="ARBA00022692"/>
    </source>
</evidence>
<gene>
    <name evidence="12" type="ORF">GSI_09197</name>
</gene>
<reference evidence="12 13" key="1">
    <citation type="journal article" date="2015" name="Sci. Rep.">
        <title>Chromosome-level genome map provides insights into diverse defense mechanisms in the medicinal fungus Ganoderma sinense.</title>
        <authorList>
            <person name="Zhu Y."/>
            <person name="Xu J."/>
            <person name="Sun C."/>
            <person name="Zhou S."/>
            <person name="Xu H."/>
            <person name="Nelson D.R."/>
            <person name="Qian J."/>
            <person name="Song J."/>
            <person name="Luo H."/>
            <person name="Xiang L."/>
            <person name="Li Y."/>
            <person name="Xu Z."/>
            <person name="Ji A."/>
            <person name="Wang L."/>
            <person name="Lu S."/>
            <person name="Hayward A."/>
            <person name="Sun W."/>
            <person name="Li X."/>
            <person name="Schwartz D.C."/>
            <person name="Wang Y."/>
            <person name="Chen S."/>
        </authorList>
    </citation>
    <scope>NUCLEOTIDE SEQUENCE [LARGE SCALE GENOMIC DNA]</scope>
    <source>
        <strain evidence="12 13">ZZ0214-1</strain>
    </source>
</reference>
<dbReference type="PANTHER" id="PTHR12246">
    <property type="entry name" value="PALMITOYLTRANSFERASE ZDHHC16"/>
    <property type="match status" value="1"/>
</dbReference>
<dbReference type="STRING" id="1077348.A0A2G8S6I3"/>
<keyword evidence="2 10" id="KW-0808">Transferase</keyword>
<dbReference type="PROSITE" id="PS50216">
    <property type="entry name" value="DHHC"/>
    <property type="match status" value="1"/>
</dbReference>
<feature type="transmembrane region" description="Helical" evidence="10">
    <location>
        <begin position="44"/>
        <end position="68"/>
    </location>
</feature>
<dbReference type="GO" id="GO:0019706">
    <property type="term" value="F:protein-cysteine S-palmitoyltransferase activity"/>
    <property type="evidence" value="ECO:0007669"/>
    <property type="project" value="UniProtKB-EC"/>
</dbReference>
<dbReference type="AlphaFoldDB" id="A0A2G8S6I3"/>
<keyword evidence="8 10" id="KW-0012">Acyltransferase</keyword>
<dbReference type="Pfam" id="PF01529">
    <property type="entry name" value="DHHC"/>
    <property type="match status" value="1"/>
</dbReference>
<proteinExistence type="inferred from homology"/>
<evidence type="ECO:0000256" key="8">
    <source>
        <dbReference type="ARBA" id="ARBA00023315"/>
    </source>
</evidence>
<accession>A0A2G8S6I3</accession>
<evidence type="ECO:0000313" key="12">
    <source>
        <dbReference type="EMBL" id="PIL29148.1"/>
    </source>
</evidence>
<keyword evidence="3 10" id="KW-0812">Transmembrane</keyword>
<evidence type="ECO:0000256" key="5">
    <source>
        <dbReference type="ARBA" id="ARBA00023136"/>
    </source>
</evidence>
<evidence type="ECO:0000256" key="4">
    <source>
        <dbReference type="ARBA" id="ARBA00022989"/>
    </source>
</evidence>
<dbReference type="EMBL" id="AYKW01000023">
    <property type="protein sequence ID" value="PIL29148.1"/>
    <property type="molecule type" value="Genomic_DNA"/>
</dbReference>
<feature type="transmembrane region" description="Helical" evidence="10">
    <location>
        <begin position="189"/>
        <end position="215"/>
    </location>
</feature>
<comment type="catalytic activity">
    <reaction evidence="9 10">
        <text>L-cysteinyl-[protein] + hexadecanoyl-CoA = S-hexadecanoyl-L-cysteinyl-[protein] + CoA</text>
        <dbReference type="Rhea" id="RHEA:36683"/>
        <dbReference type="Rhea" id="RHEA-COMP:10131"/>
        <dbReference type="Rhea" id="RHEA-COMP:11032"/>
        <dbReference type="ChEBI" id="CHEBI:29950"/>
        <dbReference type="ChEBI" id="CHEBI:57287"/>
        <dbReference type="ChEBI" id="CHEBI:57379"/>
        <dbReference type="ChEBI" id="CHEBI:74151"/>
        <dbReference type="EC" id="2.3.1.225"/>
    </reaction>
</comment>
<dbReference type="InterPro" id="IPR039859">
    <property type="entry name" value="PFA4/ZDH16/20/ERF2-like"/>
</dbReference>
<feature type="transmembrane region" description="Helical" evidence="10">
    <location>
        <begin position="227"/>
        <end position="252"/>
    </location>
</feature>
<evidence type="ECO:0000256" key="9">
    <source>
        <dbReference type="ARBA" id="ARBA00048048"/>
    </source>
</evidence>
<feature type="transmembrane region" description="Helical" evidence="10">
    <location>
        <begin position="80"/>
        <end position="102"/>
    </location>
</feature>
<sequence length="373" mass="42198">MSRNNVNGTPLLSLHLPAPPRLGIADSDDFGDNDSQSRKRWYHYLPLLMAIVMILGPHPSLLIVFVRYHYLVHGLILQPVLHALVVYALTFMAFSSLIVVLARDPGPVNDKSQGEDADDGEEEDFMQALLSPPEGEEAHGPGKWCKKCNAPKPERAHHCGACGRCVLKMDHHCMWLGHKCIGHRTHASFVHLLICVTTLSVYIAALCASVVWWSFMHPLNIDEWTPVHAMFLAFYGIVISMVIGSFCIYHIYLVSTNQTTIESLSPFMLLRYLPPLPDNVDSRKLSDPPQEHELSFEQRLLVRAAHRHIRLYDVGFKKNWAQVFGWSRPWGWVYRLLIGGSCTGDGKTFPRNPRSDEMLNRLASELVSADKDR</sequence>
<dbReference type="GO" id="GO:0016020">
    <property type="term" value="C:membrane"/>
    <property type="evidence" value="ECO:0007669"/>
    <property type="project" value="UniProtKB-SubCell"/>
</dbReference>
<comment type="similarity">
    <text evidence="10">Belongs to the DHHC palmitoyltransferase family.</text>
</comment>
<keyword evidence="7" id="KW-0449">Lipoprotein</keyword>
<evidence type="ECO:0000256" key="1">
    <source>
        <dbReference type="ARBA" id="ARBA00004141"/>
    </source>
</evidence>
<evidence type="ECO:0000256" key="2">
    <source>
        <dbReference type="ARBA" id="ARBA00022679"/>
    </source>
</evidence>
<feature type="domain" description="Palmitoyltransferase DHHC" evidence="11">
    <location>
        <begin position="141"/>
        <end position="264"/>
    </location>
</feature>
<organism evidence="12 13">
    <name type="scientific">Ganoderma sinense ZZ0214-1</name>
    <dbReference type="NCBI Taxonomy" id="1077348"/>
    <lineage>
        <taxon>Eukaryota</taxon>
        <taxon>Fungi</taxon>
        <taxon>Dikarya</taxon>
        <taxon>Basidiomycota</taxon>
        <taxon>Agaricomycotina</taxon>
        <taxon>Agaricomycetes</taxon>
        <taxon>Polyporales</taxon>
        <taxon>Polyporaceae</taxon>
        <taxon>Ganoderma</taxon>
    </lineage>
</organism>
<keyword evidence="6" id="KW-0564">Palmitate</keyword>
<name>A0A2G8S6I3_9APHY</name>
<dbReference type="OrthoDB" id="9909019at2759"/>
<protein>
    <recommendedName>
        <fullName evidence="10">Palmitoyltransferase</fullName>
        <ecNumber evidence="10">2.3.1.225</ecNumber>
    </recommendedName>
</protein>
<keyword evidence="4 10" id="KW-1133">Transmembrane helix</keyword>
<comment type="domain">
    <text evidence="10">The DHHC domain is required for palmitoyltransferase activity.</text>
</comment>
<dbReference type="EC" id="2.3.1.225" evidence="10"/>
<comment type="subcellular location">
    <subcellularLocation>
        <location evidence="1">Membrane</location>
        <topology evidence="1">Multi-pass membrane protein</topology>
    </subcellularLocation>
</comment>
<evidence type="ECO:0000256" key="7">
    <source>
        <dbReference type="ARBA" id="ARBA00023288"/>
    </source>
</evidence>
<evidence type="ECO:0000256" key="6">
    <source>
        <dbReference type="ARBA" id="ARBA00023139"/>
    </source>
</evidence>
<evidence type="ECO:0000313" key="13">
    <source>
        <dbReference type="Proteomes" id="UP000230002"/>
    </source>
</evidence>
<comment type="caution">
    <text evidence="12">The sequence shown here is derived from an EMBL/GenBank/DDBJ whole genome shotgun (WGS) entry which is preliminary data.</text>
</comment>
<dbReference type="Proteomes" id="UP000230002">
    <property type="component" value="Unassembled WGS sequence"/>
</dbReference>
<dbReference type="InterPro" id="IPR001594">
    <property type="entry name" value="Palmitoyltrfase_DHHC"/>
</dbReference>
<keyword evidence="5 10" id="KW-0472">Membrane</keyword>
<keyword evidence="13" id="KW-1185">Reference proteome</keyword>
<evidence type="ECO:0000259" key="11">
    <source>
        <dbReference type="Pfam" id="PF01529"/>
    </source>
</evidence>
<evidence type="ECO:0000256" key="10">
    <source>
        <dbReference type="RuleBase" id="RU079119"/>
    </source>
</evidence>